<dbReference type="OMA" id="NNRRWRC"/>
<dbReference type="SMART" id="SM00409">
    <property type="entry name" value="IG"/>
    <property type="match status" value="2"/>
</dbReference>
<dbReference type="InParanoid" id="A0A672LDL0"/>
<dbReference type="Ensembl" id="ENSSGRT00000023549.1">
    <property type="protein sequence ID" value="ENSSGRP00000021820.1"/>
    <property type="gene ID" value="ENSSGRG00000013035.1"/>
</dbReference>
<dbReference type="InterPro" id="IPR003599">
    <property type="entry name" value="Ig_sub"/>
</dbReference>
<dbReference type="PANTHER" id="PTHR11422">
    <property type="entry name" value="T-CELL SURFACE GLYCOPROTEIN CD4"/>
    <property type="match status" value="1"/>
</dbReference>
<dbReference type="InterPro" id="IPR036179">
    <property type="entry name" value="Ig-like_dom_sf"/>
</dbReference>
<dbReference type="Gene3D" id="2.60.40.10">
    <property type="entry name" value="Immunoglobulins"/>
    <property type="match status" value="2"/>
</dbReference>
<dbReference type="Pfam" id="PF07686">
    <property type="entry name" value="V-set"/>
    <property type="match status" value="1"/>
</dbReference>
<dbReference type="InterPro" id="IPR013783">
    <property type="entry name" value="Ig-like_fold"/>
</dbReference>
<protein>
    <recommendedName>
        <fullName evidence="3">Ig-like domain-containing protein</fullName>
    </recommendedName>
</protein>
<proteinExistence type="predicted"/>
<dbReference type="InterPro" id="IPR007110">
    <property type="entry name" value="Ig-like_dom"/>
</dbReference>
<evidence type="ECO:0000313" key="4">
    <source>
        <dbReference type="Ensembl" id="ENSSGRP00000021820.1"/>
    </source>
</evidence>
<name>A0A672LDL0_SINGR</name>
<sequence length="279" mass="30811">MADTCHLCLLGLIFLSSLLTGSSGVDDAHVFISSGQNVHLSCNNALPDCTSTTWNYNRFNQSETVELIGLGITKTDTEKHERLSLGSDCSLNIKNVTKEDYGLYTCRQYVNDKQLGTDARVYLHVFHVSSSSSSSQTEISAGRSVTLSCQLYSFADVSCDDLINSEGIQLFWVNQAGDNLINSDSRYQILFSSDHCISTLNTTLLNEDHNRECRCNVTHRDQVKASVTYTVKSSVIVIIVEFAVFAAPTVILLQIICARRTGEFFSLTQSATIFKIAQT</sequence>
<keyword evidence="2" id="KW-0732">Signal</keyword>
<feature type="domain" description="Ig-like" evidence="3">
    <location>
        <begin position="126"/>
        <end position="228"/>
    </location>
</feature>
<dbReference type="Proteomes" id="UP000472262">
    <property type="component" value="Unassembled WGS sequence"/>
</dbReference>
<keyword evidence="1" id="KW-0472">Membrane</keyword>
<organism evidence="4 5">
    <name type="scientific">Sinocyclocheilus grahami</name>
    <name type="common">Dianchi golden-line fish</name>
    <name type="synonym">Barbus grahami</name>
    <dbReference type="NCBI Taxonomy" id="75366"/>
    <lineage>
        <taxon>Eukaryota</taxon>
        <taxon>Metazoa</taxon>
        <taxon>Chordata</taxon>
        <taxon>Craniata</taxon>
        <taxon>Vertebrata</taxon>
        <taxon>Euteleostomi</taxon>
        <taxon>Actinopterygii</taxon>
        <taxon>Neopterygii</taxon>
        <taxon>Teleostei</taxon>
        <taxon>Ostariophysi</taxon>
        <taxon>Cypriniformes</taxon>
        <taxon>Cyprinidae</taxon>
        <taxon>Cyprininae</taxon>
        <taxon>Sinocyclocheilus</taxon>
    </lineage>
</organism>
<reference evidence="4" key="1">
    <citation type="submission" date="2025-08" db="UniProtKB">
        <authorList>
            <consortium name="Ensembl"/>
        </authorList>
    </citation>
    <scope>IDENTIFICATION</scope>
</reference>
<dbReference type="GO" id="GO:1990782">
    <property type="term" value="F:protein tyrosine kinase binding"/>
    <property type="evidence" value="ECO:0007669"/>
    <property type="project" value="TreeGrafter"/>
</dbReference>
<feature type="domain" description="Ig-like" evidence="3">
    <location>
        <begin position="32"/>
        <end position="107"/>
    </location>
</feature>
<feature type="signal peptide" evidence="2">
    <location>
        <begin position="1"/>
        <end position="24"/>
    </location>
</feature>
<evidence type="ECO:0000313" key="5">
    <source>
        <dbReference type="Proteomes" id="UP000472262"/>
    </source>
</evidence>
<feature type="chain" id="PRO_5025376773" description="Ig-like domain-containing protein" evidence="2">
    <location>
        <begin position="25"/>
        <end position="279"/>
    </location>
</feature>
<evidence type="ECO:0000256" key="1">
    <source>
        <dbReference type="SAM" id="Phobius"/>
    </source>
</evidence>
<evidence type="ECO:0000259" key="3">
    <source>
        <dbReference type="PROSITE" id="PS50835"/>
    </source>
</evidence>
<evidence type="ECO:0000256" key="2">
    <source>
        <dbReference type="SAM" id="SignalP"/>
    </source>
</evidence>
<keyword evidence="1" id="KW-1133">Transmembrane helix</keyword>
<dbReference type="GO" id="GO:0009897">
    <property type="term" value="C:external side of plasma membrane"/>
    <property type="evidence" value="ECO:0007669"/>
    <property type="project" value="TreeGrafter"/>
</dbReference>
<dbReference type="PROSITE" id="PS50835">
    <property type="entry name" value="IG_LIKE"/>
    <property type="match status" value="2"/>
</dbReference>
<dbReference type="GO" id="GO:0070374">
    <property type="term" value="P:positive regulation of ERK1 and ERK2 cascade"/>
    <property type="evidence" value="ECO:0007669"/>
    <property type="project" value="TreeGrafter"/>
</dbReference>
<keyword evidence="1" id="KW-0812">Transmembrane</keyword>
<dbReference type="GO" id="GO:0042110">
    <property type="term" value="P:T cell activation"/>
    <property type="evidence" value="ECO:0007669"/>
    <property type="project" value="TreeGrafter"/>
</dbReference>
<dbReference type="GO" id="GO:0035723">
    <property type="term" value="P:interleukin-15-mediated signaling pathway"/>
    <property type="evidence" value="ECO:0007669"/>
    <property type="project" value="TreeGrafter"/>
</dbReference>
<dbReference type="SUPFAM" id="SSF48726">
    <property type="entry name" value="Immunoglobulin"/>
    <property type="match status" value="2"/>
</dbReference>
<dbReference type="PANTHER" id="PTHR11422:SF5">
    <property type="entry name" value="DIVERSE IMMUNOGLOBULIN DOMAIN-CONTAINING PROTEIN 1.1 ISOFORM X1-RELATED"/>
    <property type="match status" value="1"/>
</dbReference>
<keyword evidence="5" id="KW-1185">Reference proteome</keyword>
<dbReference type="GO" id="GO:0042289">
    <property type="term" value="F:MHC class II protein binding"/>
    <property type="evidence" value="ECO:0007669"/>
    <property type="project" value="TreeGrafter"/>
</dbReference>
<accession>A0A672LDL0</accession>
<dbReference type="GO" id="GO:0045121">
    <property type="term" value="C:membrane raft"/>
    <property type="evidence" value="ECO:0007669"/>
    <property type="project" value="TreeGrafter"/>
</dbReference>
<reference evidence="4" key="2">
    <citation type="submission" date="2025-09" db="UniProtKB">
        <authorList>
            <consortium name="Ensembl"/>
        </authorList>
    </citation>
    <scope>IDENTIFICATION</scope>
</reference>
<feature type="transmembrane region" description="Helical" evidence="1">
    <location>
        <begin position="235"/>
        <end position="257"/>
    </location>
</feature>
<dbReference type="AlphaFoldDB" id="A0A672LDL0"/>
<dbReference type="InterPro" id="IPR013106">
    <property type="entry name" value="Ig_V-set"/>
</dbReference>